<dbReference type="GO" id="GO:0004180">
    <property type="term" value="F:carboxypeptidase activity"/>
    <property type="evidence" value="ECO:0007669"/>
    <property type="project" value="UniProtKB-KW"/>
</dbReference>
<comment type="caution">
    <text evidence="3">The sequence shown here is derived from an EMBL/GenBank/DDBJ whole genome shotgun (WGS) entry which is preliminary data.</text>
</comment>
<evidence type="ECO:0000313" key="4">
    <source>
        <dbReference type="Proteomes" id="UP001575105"/>
    </source>
</evidence>
<proteinExistence type="inferred from homology"/>
<dbReference type="EMBL" id="JBGUBD010000005">
    <property type="protein sequence ID" value="MFA9478525.1"/>
    <property type="molecule type" value="Genomic_DNA"/>
</dbReference>
<sequence length="388" mass="43012">MSEPTTPFEDALPADNPDWTPLAQEDVYLGELAAWSPLIAHDLDVARSFGDRPINLLRVGNPAATLGESRRAIYISGCIHGNEPAGREALFTWLREVVAQDADFLRTHHIIAVPTINPDGRANDTRGNDDSNRDLNRVWVQLDQPEIFYSCELLRDLRPLMAIDLHEFVGGGEDVAKIRGADIPDADEALRGLAEDVSGQLIDHLNSLGINADWWPSNTNPRHARNAWGLKHALPILVETNRSEGYDRRVRYEAQLECLRFLWGWYKDHWRDAQAATGNARRAKVHEGLTRDRAFAMVEGDEVFPPGRSYTISAADAVTHGARLAAHGINTAAVDDASGDVQARCDQAAQPMLPYVVDADSAYNILSATRNSDLQDDIRPHRLGRLGQ</sequence>
<dbReference type="InterPro" id="IPR000834">
    <property type="entry name" value="Peptidase_M14"/>
</dbReference>
<reference evidence="3 4" key="1">
    <citation type="submission" date="2024-08" db="EMBL/GenBank/DDBJ databases">
        <title>Whole-genome sequencing of halo(alkali)philic microorganisms from hypersaline lakes.</title>
        <authorList>
            <person name="Sorokin D.Y."/>
            <person name="Merkel A.Y."/>
            <person name="Messina E."/>
            <person name="Yakimov M."/>
        </authorList>
    </citation>
    <scope>NUCLEOTIDE SEQUENCE [LARGE SCALE GENOMIC DNA]</scope>
    <source>
        <strain evidence="3 4">AB-hyl4</strain>
    </source>
</reference>
<evidence type="ECO:0000313" key="3">
    <source>
        <dbReference type="EMBL" id="MFA9478525.1"/>
    </source>
</evidence>
<comment type="similarity">
    <text evidence="1">Belongs to the peptidase M14 family.</text>
</comment>
<dbReference type="Pfam" id="PF00246">
    <property type="entry name" value="Peptidase_M14"/>
    <property type="match status" value="1"/>
</dbReference>
<keyword evidence="3" id="KW-0645">Protease</keyword>
<name>A0ABV4U5T3_9BACT</name>
<accession>A0ABV4U5T3</accession>
<protein>
    <submittedName>
        <fullName evidence="3">M14 family zinc carboxypeptidase</fullName>
    </submittedName>
</protein>
<organism evidence="3 4">
    <name type="scientific">Natronomicrosphaera hydrolytica</name>
    <dbReference type="NCBI Taxonomy" id="3242702"/>
    <lineage>
        <taxon>Bacteria</taxon>
        <taxon>Pseudomonadati</taxon>
        <taxon>Planctomycetota</taxon>
        <taxon>Phycisphaerae</taxon>
        <taxon>Phycisphaerales</taxon>
        <taxon>Phycisphaeraceae</taxon>
        <taxon>Natronomicrosphaera</taxon>
    </lineage>
</organism>
<feature type="domain" description="Peptidase M14" evidence="2">
    <location>
        <begin position="18"/>
        <end position="322"/>
    </location>
</feature>
<dbReference type="PROSITE" id="PS52035">
    <property type="entry name" value="PEPTIDASE_M14"/>
    <property type="match status" value="1"/>
</dbReference>
<gene>
    <name evidence="3" type="ORF">ACERK3_09475</name>
</gene>
<dbReference type="Proteomes" id="UP001575105">
    <property type="component" value="Unassembled WGS sequence"/>
</dbReference>
<keyword evidence="3" id="KW-0121">Carboxypeptidase</keyword>
<dbReference type="SUPFAM" id="SSF53187">
    <property type="entry name" value="Zn-dependent exopeptidases"/>
    <property type="match status" value="1"/>
</dbReference>
<dbReference type="RefSeq" id="WP_425345451.1">
    <property type="nucleotide sequence ID" value="NZ_JBGUBD010000005.1"/>
</dbReference>
<keyword evidence="4" id="KW-1185">Reference proteome</keyword>
<keyword evidence="3" id="KW-0378">Hydrolase</keyword>
<evidence type="ECO:0000259" key="2">
    <source>
        <dbReference type="PROSITE" id="PS52035"/>
    </source>
</evidence>
<comment type="caution">
    <text evidence="1">Lacks conserved residue(s) required for the propagation of feature annotation.</text>
</comment>
<evidence type="ECO:0000256" key="1">
    <source>
        <dbReference type="PROSITE-ProRule" id="PRU01379"/>
    </source>
</evidence>
<dbReference type="Gene3D" id="3.40.630.10">
    <property type="entry name" value="Zn peptidases"/>
    <property type="match status" value="1"/>
</dbReference>
<dbReference type="SMART" id="SM00631">
    <property type="entry name" value="Zn_pept"/>
    <property type="match status" value="1"/>
</dbReference>